<feature type="non-terminal residue" evidence="1">
    <location>
        <position position="35"/>
    </location>
</feature>
<organism evidence="1">
    <name type="scientific">uncultured Rubrobacteraceae bacterium</name>
    <dbReference type="NCBI Taxonomy" id="349277"/>
    <lineage>
        <taxon>Bacteria</taxon>
        <taxon>Bacillati</taxon>
        <taxon>Actinomycetota</taxon>
        <taxon>Rubrobacteria</taxon>
        <taxon>Rubrobacterales</taxon>
        <taxon>Rubrobacteraceae</taxon>
        <taxon>environmental samples</taxon>
    </lineage>
</organism>
<evidence type="ECO:0000313" key="1">
    <source>
        <dbReference type="EMBL" id="CAA9471814.1"/>
    </source>
</evidence>
<accession>A0A6J4REJ8</accession>
<dbReference type="AlphaFoldDB" id="A0A6J4REJ8"/>
<protein>
    <submittedName>
        <fullName evidence="1">Uncharacterized protein</fullName>
    </submittedName>
</protein>
<gene>
    <name evidence="1" type="ORF">AVDCRST_MAG25-2095</name>
</gene>
<feature type="non-terminal residue" evidence="1">
    <location>
        <position position="1"/>
    </location>
</feature>
<sequence length="35" mass="3867">ASFHYFILCNSLHLADRGRDTGSTVADETRRGQTA</sequence>
<reference evidence="1" key="1">
    <citation type="submission" date="2020-02" db="EMBL/GenBank/DDBJ databases">
        <authorList>
            <person name="Meier V. D."/>
        </authorList>
    </citation>
    <scope>NUCLEOTIDE SEQUENCE</scope>
    <source>
        <strain evidence="1">AVDCRST_MAG25</strain>
    </source>
</reference>
<name>A0A6J4REJ8_9ACTN</name>
<dbReference type="EMBL" id="CADCVI010000130">
    <property type="protein sequence ID" value="CAA9471814.1"/>
    <property type="molecule type" value="Genomic_DNA"/>
</dbReference>
<proteinExistence type="predicted"/>